<comment type="catalytic activity">
    <reaction evidence="1">
        <text>chorismate = isochorismate</text>
        <dbReference type="Rhea" id="RHEA:18985"/>
        <dbReference type="ChEBI" id="CHEBI:29748"/>
        <dbReference type="ChEBI" id="CHEBI:29780"/>
        <dbReference type="EC" id="5.4.4.2"/>
    </reaction>
</comment>
<dbReference type="EMBL" id="JAAABI010000001">
    <property type="protein sequence ID" value="NAY91150.1"/>
    <property type="molecule type" value="Genomic_DNA"/>
</dbReference>
<reference evidence="7" key="1">
    <citation type="submission" date="2020-01" db="EMBL/GenBank/DDBJ databases">
        <title>Muricauda ochracea sp. nov., isolated from a tidal flat of Garorim bay in Korea.</title>
        <authorList>
            <person name="Kim D."/>
            <person name="Yoo Y."/>
            <person name="Kim J.-J."/>
        </authorList>
    </citation>
    <scope>NUCLEOTIDE SEQUENCE</scope>
    <source>
        <strain evidence="7">JGD-17</strain>
    </source>
</reference>
<dbReference type="Pfam" id="PF00425">
    <property type="entry name" value="Chorismate_bind"/>
    <property type="match status" value="1"/>
</dbReference>
<comment type="caution">
    <text evidence="7">The sequence shown here is derived from an EMBL/GenBank/DDBJ whole genome shotgun (WGS) entry which is preliminary data.</text>
</comment>
<dbReference type="InterPro" id="IPR005801">
    <property type="entry name" value="ADC_synthase"/>
</dbReference>
<dbReference type="Proteomes" id="UP000667650">
    <property type="component" value="Unassembled WGS sequence"/>
</dbReference>
<comment type="similarity">
    <text evidence="2">Belongs to the isochorismate synthase family.</text>
</comment>
<dbReference type="Gene3D" id="3.60.120.10">
    <property type="entry name" value="Anthranilate synthase"/>
    <property type="match status" value="1"/>
</dbReference>
<gene>
    <name evidence="7" type="ORF">GTQ34_04385</name>
</gene>
<dbReference type="RefSeq" id="WP_166522534.1">
    <property type="nucleotide sequence ID" value="NZ_JAAABI010000001.1"/>
</dbReference>
<keyword evidence="8" id="KW-1185">Reference proteome</keyword>
<dbReference type="InterPro" id="IPR015890">
    <property type="entry name" value="Chorismate_C"/>
</dbReference>
<dbReference type="GO" id="GO:0008909">
    <property type="term" value="F:isochorismate synthase activity"/>
    <property type="evidence" value="ECO:0007669"/>
    <property type="project" value="UniProtKB-EC"/>
</dbReference>
<accession>A0A964WWM5</accession>
<proteinExistence type="inferred from homology"/>
<dbReference type="AlphaFoldDB" id="A0A964WWM5"/>
<evidence type="ECO:0000259" key="6">
    <source>
        <dbReference type="Pfam" id="PF00425"/>
    </source>
</evidence>
<dbReference type="EC" id="5.4.4.2" evidence="3"/>
<dbReference type="NCBIfam" id="TIGR00543">
    <property type="entry name" value="isochor_syn"/>
    <property type="match status" value="1"/>
</dbReference>
<evidence type="ECO:0000313" key="8">
    <source>
        <dbReference type="Proteomes" id="UP000667650"/>
    </source>
</evidence>
<sequence length="353" mass="39782">MHYPEHNPLGKFFNKMATSFEKGLPFSCYRKPGEKEIRSIYQHNDALNRAVTFKERGFVFAPFDLEKGAVLVQPDDVQTISLDTLATPAKEKVHEGESGKLQHINLVEQGISEIRKGHLEKVVLSRRISVERSKGPIDIFYTLLSLYPQAFCYLFYHPKVGTWCGATPETLVQISNNTMKTMSLAATMPYQEHKEPEWGSKEIEEQQLVSDYIRVKLQPLMEKLKVGDAKSTRAGNLWHLKSKVKGTLLPETDIGEIITSLHPTPAVCGIPVSAANTFIKKHEGYDRGFYTGFLGELNLEKEKEISLFVNLRCMELHPNSAFIFVGGGITAASDPESEWTETQNKSLTMFNVL</sequence>
<evidence type="ECO:0000256" key="5">
    <source>
        <dbReference type="ARBA" id="ARBA00041564"/>
    </source>
</evidence>
<evidence type="ECO:0000256" key="2">
    <source>
        <dbReference type="ARBA" id="ARBA00005297"/>
    </source>
</evidence>
<dbReference type="PANTHER" id="PTHR42839">
    <property type="entry name" value="ISOCHORISMATE SYNTHASE ENTC"/>
    <property type="match status" value="1"/>
</dbReference>
<evidence type="ECO:0000256" key="1">
    <source>
        <dbReference type="ARBA" id="ARBA00000799"/>
    </source>
</evidence>
<dbReference type="InterPro" id="IPR004561">
    <property type="entry name" value="IsoChor_synthase"/>
</dbReference>
<feature type="domain" description="Chorismate-utilising enzyme C-terminal" evidence="6">
    <location>
        <begin position="103"/>
        <end position="345"/>
    </location>
</feature>
<evidence type="ECO:0000256" key="4">
    <source>
        <dbReference type="ARBA" id="ARBA00023235"/>
    </source>
</evidence>
<name>A0A964WWM5_9FLAO</name>
<organism evidence="7 8">
    <name type="scientific">Flagellimonas ochracea</name>
    <dbReference type="NCBI Taxonomy" id="2696472"/>
    <lineage>
        <taxon>Bacteria</taxon>
        <taxon>Pseudomonadati</taxon>
        <taxon>Bacteroidota</taxon>
        <taxon>Flavobacteriia</taxon>
        <taxon>Flavobacteriales</taxon>
        <taxon>Flavobacteriaceae</taxon>
        <taxon>Flagellimonas</taxon>
    </lineage>
</organism>
<keyword evidence="4 7" id="KW-0413">Isomerase</keyword>
<evidence type="ECO:0000256" key="3">
    <source>
        <dbReference type="ARBA" id="ARBA00012824"/>
    </source>
</evidence>
<dbReference type="SUPFAM" id="SSF56322">
    <property type="entry name" value="ADC synthase"/>
    <property type="match status" value="1"/>
</dbReference>
<evidence type="ECO:0000313" key="7">
    <source>
        <dbReference type="EMBL" id="NAY91150.1"/>
    </source>
</evidence>
<protein>
    <recommendedName>
        <fullName evidence="3">isochorismate synthase</fullName>
        <ecNumber evidence="3">5.4.4.2</ecNumber>
    </recommendedName>
    <alternativeName>
        <fullName evidence="5">Isochorismate mutase</fullName>
    </alternativeName>
</protein>
<dbReference type="PANTHER" id="PTHR42839:SF2">
    <property type="entry name" value="ISOCHORISMATE SYNTHASE ENTC"/>
    <property type="match status" value="1"/>
</dbReference>